<dbReference type="PANTHER" id="PTHR43318:SF1">
    <property type="entry name" value="POLYSACCHARIDE BIOSYNTHESIS PROTEIN EPSC-RELATED"/>
    <property type="match status" value="1"/>
</dbReference>
<dbReference type="InterPro" id="IPR029063">
    <property type="entry name" value="SAM-dependent_MTases_sf"/>
</dbReference>
<evidence type="ECO:0000313" key="4">
    <source>
        <dbReference type="EMBL" id="RRG24128.1"/>
    </source>
</evidence>
<dbReference type="CDD" id="cd05237">
    <property type="entry name" value="UDP_invert_4-6DH_SDR_e"/>
    <property type="match status" value="1"/>
</dbReference>
<gene>
    <name evidence="4" type="ORF">DWB61_03140</name>
</gene>
<protein>
    <submittedName>
        <fullName evidence="4">Polysaccharide biosynthesis protein</fullName>
    </submittedName>
</protein>
<evidence type="ECO:0000259" key="3">
    <source>
        <dbReference type="Pfam" id="PF02719"/>
    </source>
</evidence>
<dbReference type="EMBL" id="QQWG01000002">
    <property type="protein sequence ID" value="RRG24128.1"/>
    <property type="molecule type" value="Genomic_DNA"/>
</dbReference>
<feature type="transmembrane region" description="Helical" evidence="2">
    <location>
        <begin position="21"/>
        <end position="46"/>
    </location>
</feature>
<accession>A0A425Y6N2</accession>
<dbReference type="Pfam" id="PF13727">
    <property type="entry name" value="CoA_binding_3"/>
    <property type="match status" value="1"/>
</dbReference>
<dbReference type="AlphaFoldDB" id="A0A425Y6N2"/>
<dbReference type="Gene3D" id="3.40.50.720">
    <property type="entry name" value="NAD(P)-binding Rossmann-like Domain"/>
    <property type="match status" value="2"/>
</dbReference>
<organism evidence="4 5">
    <name type="scientific">Ancylomarina euxinus</name>
    <dbReference type="NCBI Taxonomy" id="2283627"/>
    <lineage>
        <taxon>Bacteria</taxon>
        <taxon>Pseudomonadati</taxon>
        <taxon>Bacteroidota</taxon>
        <taxon>Bacteroidia</taxon>
        <taxon>Marinilabiliales</taxon>
        <taxon>Marinifilaceae</taxon>
        <taxon>Ancylomarina</taxon>
    </lineage>
</organism>
<dbReference type="InterPro" id="IPR036291">
    <property type="entry name" value="NAD(P)-bd_dom_sf"/>
</dbReference>
<feature type="transmembrane region" description="Helical" evidence="2">
    <location>
        <begin position="58"/>
        <end position="81"/>
    </location>
</feature>
<dbReference type="Pfam" id="PF02719">
    <property type="entry name" value="Polysacc_synt_2"/>
    <property type="match status" value="1"/>
</dbReference>
<feature type="domain" description="Polysaccharide biosynthesis protein CapD-like" evidence="3">
    <location>
        <begin position="302"/>
        <end position="586"/>
    </location>
</feature>
<name>A0A425Y6N2_9BACT</name>
<reference evidence="4 5" key="1">
    <citation type="submission" date="2018-07" db="EMBL/GenBank/DDBJ databases">
        <title>Draft genome sequence of Ancylomarina sp. M1P.</title>
        <authorList>
            <person name="Yadav S."/>
            <person name="Villanueva L."/>
            <person name="Damste J.S.S."/>
        </authorList>
    </citation>
    <scope>NUCLEOTIDE SEQUENCE [LARGE SCALE GENOMIC DNA]</scope>
    <source>
        <strain evidence="4 5">M1P</strain>
    </source>
</reference>
<evidence type="ECO:0000256" key="2">
    <source>
        <dbReference type="SAM" id="Phobius"/>
    </source>
</evidence>
<dbReference type="InterPro" id="IPR051203">
    <property type="entry name" value="Polysaccharide_Synthase-Rel"/>
</dbReference>
<dbReference type="SUPFAM" id="SSF51735">
    <property type="entry name" value="NAD(P)-binding Rossmann-fold domains"/>
    <property type="match status" value="1"/>
</dbReference>
<keyword evidence="2" id="KW-0812">Transmembrane</keyword>
<comment type="similarity">
    <text evidence="1">Belongs to the polysaccharide synthase family.</text>
</comment>
<feature type="transmembrane region" description="Helical" evidence="2">
    <location>
        <begin position="124"/>
        <end position="147"/>
    </location>
</feature>
<dbReference type="Proteomes" id="UP000285794">
    <property type="component" value="Unassembled WGS sequence"/>
</dbReference>
<dbReference type="PANTHER" id="PTHR43318">
    <property type="entry name" value="UDP-N-ACETYLGLUCOSAMINE 4,6-DEHYDRATASE"/>
    <property type="match status" value="1"/>
</dbReference>
<proteinExistence type="inferred from homology"/>
<dbReference type="RefSeq" id="WP_125029438.1">
    <property type="nucleotide sequence ID" value="NZ_JAPXVP010000002.1"/>
</dbReference>
<dbReference type="SUPFAM" id="SSF53335">
    <property type="entry name" value="S-adenosyl-L-methionine-dependent methyltransferases"/>
    <property type="match status" value="1"/>
</dbReference>
<evidence type="ECO:0000313" key="5">
    <source>
        <dbReference type="Proteomes" id="UP000285794"/>
    </source>
</evidence>
<keyword evidence="2" id="KW-1133">Transmembrane helix</keyword>
<comment type="caution">
    <text evidence="4">The sequence shown here is derived from an EMBL/GenBank/DDBJ whole genome shotgun (WGS) entry which is preliminary data.</text>
</comment>
<evidence type="ECO:0000256" key="1">
    <source>
        <dbReference type="ARBA" id="ARBA00007430"/>
    </source>
</evidence>
<feature type="transmembrane region" description="Helical" evidence="2">
    <location>
        <begin position="93"/>
        <end position="112"/>
    </location>
</feature>
<dbReference type="InterPro" id="IPR003869">
    <property type="entry name" value="Polysac_CapD-like"/>
</dbReference>
<keyword evidence="2" id="KW-0472">Membrane</keyword>
<keyword evidence="5" id="KW-1185">Reference proteome</keyword>
<dbReference type="OrthoDB" id="9803111at2"/>
<sequence>MLFLKMIKFLKARLLKILNARILSPWWIFLIDLILTSIAFVIAYVVRLNFKLPTISVLDFLTAGGICVGIYAISFLFFSSYKGVIRHTELRELIRLIYTNFSAVIVLFVLDFLNQLFEVGIIHIPYLVLVLQAIFTLFFLTGFRLLVREVFSYLSKVEKTKKTLIYGAGDLGLLALEILNKERKENYQVVGFVDDDKNKWATHLRDIQVSSFPKALSMGMKKGVCMLVLAISKMRKEKISEITEICLENNWEVKVLPAFDDWIDGKMPAKSVRDVKIEDLLGRDEIQLNLQRIHQCLVGKIILVTGAAGSIGSEIVRQLLKFPIGKLVLLDQAESALYDLQQEINSKYKKASFELVIGDVSNSARMRKVFEHFNPEVVFNAAAYKHVPLMEDNPYEALRVNVGGTRILADLSVEFRVEKFVMISTDKAVNPTNVMGASKRICEIYIQSLAQREDIKTSFITTRFGNVLGSNGSVVPLFKKQIEQGGPVRVTHPDITRYFMTIPEACQLVLEAGCMGQGGEIFVFDMGKPVKILDLAKKMIQLAGLKLNVDIHIIFTGLRPGEKLYEELLARNENTLPTHNEKIMIGQVRSHNFDEVNTAITEIINYLNIENNEMLVARMKSLVPEFISKNSTFELLDNQTKKINDELLMFQTKKSKVSSSTKIDSLKMRRKYLVEKSKLVKVELPKDNVKTFNSL</sequence>